<evidence type="ECO:0000313" key="1">
    <source>
        <dbReference type="EMBL" id="ARF63094.1"/>
    </source>
</evidence>
<proteinExistence type="predicted"/>
<dbReference type="AlphaFoldDB" id="A0A1V0UCX8"/>
<sequence length="61" mass="6715">MSSMRVPVAGSERPPRFEMFVAAVAVGYAAGYTTGIGNEVQQVLGLVTVTAMGWLWERRRR</sequence>
<organism evidence="1 2">
    <name type="scientific">Streptomyces violaceoruber</name>
    <dbReference type="NCBI Taxonomy" id="1935"/>
    <lineage>
        <taxon>Bacteria</taxon>
        <taxon>Bacillati</taxon>
        <taxon>Actinomycetota</taxon>
        <taxon>Actinomycetes</taxon>
        <taxon>Kitasatosporales</taxon>
        <taxon>Streptomycetaceae</taxon>
        <taxon>Streptomyces</taxon>
        <taxon>Streptomyces violaceoruber group</taxon>
    </lineage>
</organism>
<dbReference type="RefSeq" id="WP_083192930.1">
    <property type="nucleotide sequence ID" value="NZ_CP020570.1"/>
</dbReference>
<protein>
    <submittedName>
        <fullName evidence="1">Uncharacterized protein</fullName>
    </submittedName>
</protein>
<name>A0A1V0UCX8_STRVN</name>
<dbReference type="KEGG" id="svu:B1H20_18160"/>
<evidence type="ECO:0000313" key="2">
    <source>
        <dbReference type="Proteomes" id="UP000192445"/>
    </source>
</evidence>
<accession>A0A1V0UCX8</accession>
<dbReference type="EMBL" id="CP020570">
    <property type="protein sequence ID" value="ARF63094.1"/>
    <property type="molecule type" value="Genomic_DNA"/>
</dbReference>
<reference evidence="1 2" key="1">
    <citation type="submission" date="2017-03" db="EMBL/GenBank/DDBJ databases">
        <title>Complete Genome Sequence of a natural compounds producer, Streptomyces violaceus S21.</title>
        <authorList>
            <person name="Zhong C."/>
            <person name="Zhao Z."/>
            <person name="Fu J."/>
            <person name="Zong G."/>
            <person name="Qin R."/>
            <person name="Cao G."/>
        </authorList>
    </citation>
    <scope>NUCLEOTIDE SEQUENCE [LARGE SCALE GENOMIC DNA]</scope>
    <source>
        <strain evidence="1 2">S21</strain>
    </source>
</reference>
<gene>
    <name evidence="1" type="ORF">B1H20_18160</name>
</gene>
<dbReference type="Proteomes" id="UP000192445">
    <property type="component" value="Chromosome"/>
</dbReference>